<comment type="similarity">
    <text evidence="2 9">Belongs to the gluconokinase GntK/GntV family.</text>
</comment>
<evidence type="ECO:0000256" key="1">
    <source>
        <dbReference type="ARBA" id="ARBA00004875"/>
    </source>
</evidence>
<dbReference type="AlphaFoldDB" id="A0A2T0FJN9"/>
<dbReference type="SUPFAM" id="SSF52540">
    <property type="entry name" value="P-loop containing nucleoside triphosphate hydrolases"/>
    <property type="match status" value="1"/>
</dbReference>
<dbReference type="EMBL" id="NDIQ01000021">
    <property type="protein sequence ID" value="PRT55198.1"/>
    <property type="molecule type" value="Genomic_DNA"/>
</dbReference>
<evidence type="ECO:0000256" key="7">
    <source>
        <dbReference type="ARBA" id="ARBA00022840"/>
    </source>
</evidence>
<evidence type="ECO:0000256" key="9">
    <source>
        <dbReference type="RuleBase" id="RU363066"/>
    </source>
</evidence>
<evidence type="ECO:0000313" key="10">
    <source>
        <dbReference type="EMBL" id="PRT55198.1"/>
    </source>
</evidence>
<comment type="catalytic activity">
    <reaction evidence="8 9">
        <text>D-gluconate + ATP = 6-phospho-D-gluconate + ADP + H(+)</text>
        <dbReference type="Rhea" id="RHEA:19433"/>
        <dbReference type="ChEBI" id="CHEBI:15378"/>
        <dbReference type="ChEBI" id="CHEBI:18391"/>
        <dbReference type="ChEBI" id="CHEBI:30616"/>
        <dbReference type="ChEBI" id="CHEBI:58759"/>
        <dbReference type="ChEBI" id="CHEBI:456216"/>
        <dbReference type="EC" id="2.7.1.12"/>
    </reaction>
</comment>
<comment type="caution">
    <text evidence="10">The sequence shown here is derived from an EMBL/GenBank/DDBJ whole genome shotgun (WGS) entry which is preliminary data.</text>
</comment>
<reference evidence="10 11" key="1">
    <citation type="submission" date="2017-04" db="EMBL/GenBank/DDBJ databases">
        <title>Genome sequencing of [Candida] sorbophila.</title>
        <authorList>
            <person name="Ahn J.O."/>
        </authorList>
    </citation>
    <scope>NUCLEOTIDE SEQUENCE [LARGE SCALE GENOMIC DNA]</scope>
    <source>
        <strain evidence="10 11">DS02</strain>
    </source>
</reference>
<dbReference type="Pfam" id="PF13671">
    <property type="entry name" value="AAA_33"/>
    <property type="match status" value="1"/>
</dbReference>
<dbReference type="InterPro" id="IPR027417">
    <property type="entry name" value="P-loop_NTPase"/>
</dbReference>
<dbReference type="RefSeq" id="XP_024665143.1">
    <property type="nucleotide sequence ID" value="XM_024809375.1"/>
</dbReference>
<keyword evidence="11" id="KW-1185">Reference proteome</keyword>
<proteinExistence type="inferred from homology"/>
<dbReference type="GeneID" id="36516566"/>
<sequence>MLIIVGGSAGSGKSTVGQELANYLNCSFIDADDLHPAANIEKMSHGIPLTDDDRWGWLEVVGRKGGDAAARSGTAVVACSALSKAHRDKIRASCAVPVLIVMLNISRPELERRISSRKNHFMKADMLDSQLATLQLPDETENAIVVDEHVSLENIEDKVKQKI</sequence>
<dbReference type="GO" id="GO:0005524">
    <property type="term" value="F:ATP binding"/>
    <property type="evidence" value="ECO:0007669"/>
    <property type="project" value="UniProtKB-KW"/>
</dbReference>
<accession>A0A2T0FJN9</accession>
<dbReference type="OrthoDB" id="275177at2759"/>
<evidence type="ECO:0000256" key="5">
    <source>
        <dbReference type="ARBA" id="ARBA00022741"/>
    </source>
</evidence>
<keyword evidence="4 9" id="KW-0808">Transferase</keyword>
<dbReference type="PANTHER" id="PTHR43442:SF3">
    <property type="entry name" value="GLUCONOKINASE-RELATED"/>
    <property type="match status" value="1"/>
</dbReference>
<evidence type="ECO:0000313" key="11">
    <source>
        <dbReference type="Proteomes" id="UP000238350"/>
    </source>
</evidence>
<evidence type="ECO:0000256" key="8">
    <source>
        <dbReference type="ARBA" id="ARBA00048090"/>
    </source>
</evidence>
<organism evidence="10 11">
    <name type="scientific">Wickerhamiella sorbophila</name>
    <dbReference type="NCBI Taxonomy" id="45607"/>
    <lineage>
        <taxon>Eukaryota</taxon>
        <taxon>Fungi</taxon>
        <taxon>Dikarya</taxon>
        <taxon>Ascomycota</taxon>
        <taxon>Saccharomycotina</taxon>
        <taxon>Dipodascomycetes</taxon>
        <taxon>Dipodascales</taxon>
        <taxon>Trichomonascaceae</taxon>
        <taxon>Wickerhamiella</taxon>
    </lineage>
</organism>
<evidence type="ECO:0000256" key="2">
    <source>
        <dbReference type="ARBA" id="ARBA00008420"/>
    </source>
</evidence>
<dbReference type="NCBIfam" id="TIGR01313">
    <property type="entry name" value="therm_gnt_kin"/>
    <property type="match status" value="1"/>
</dbReference>
<name>A0A2T0FJN9_9ASCO</name>
<dbReference type="PANTHER" id="PTHR43442">
    <property type="entry name" value="GLUCONOKINASE-RELATED"/>
    <property type="match status" value="1"/>
</dbReference>
<protein>
    <recommendedName>
        <fullName evidence="3 9">Gluconokinase</fullName>
        <ecNumber evidence="3 9">2.7.1.12</ecNumber>
    </recommendedName>
</protein>
<dbReference type="EC" id="2.7.1.12" evidence="3 9"/>
<dbReference type="GO" id="GO:0005975">
    <property type="term" value="P:carbohydrate metabolic process"/>
    <property type="evidence" value="ECO:0007669"/>
    <property type="project" value="InterPro"/>
</dbReference>
<dbReference type="InterPro" id="IPR006001">
    <property type="entry name" value="Therm_gnt_kin"/>
</dbReference>
<dbReference type="Gene3D" id="3.40.50.300">
    <property type="entry name" value="P-loop containing nucleotide triphosphate hydrolases"/>
    <property type="match status" value="1"/>
</dbReference>
<keyword evidence="7 9" id="KW-0067">ATP-binding</keyword>
<evidence type="ECO:0000256" key="4">
    <source>
        <dbReference type="ARBA" id="ARBA00022679"/>
    </source>
</evidence>
<dbReference type="CDD" id="cd02021">
    <property type="entry name" value="GntK"/>
    <property type="match status" value="1"/>
</dbReference>
<evidence type="ECO:0000256" key="3">
    <source>
        <dbReference type="ARBA" id="ARBA00012054"/>
    </source>
</evidence>
<keyword evidence="6 9" id="KW-0418">Kinase</keyword>
<dbReference type="Proteomes" id="UP000238350">
    <property type="component" value="Unassembled WGS sequence"/>
</dbReference>
<evidence type="ECO:0000256" key="6">
    <source>
        <dbReference type="ARBA" id="ARBA00022777"/>
    </source>
</evidence>
<gene>
    <name evidence="10" type="ORF">B9G98_02818</name>
</gene>
<dbReference type="GO" id="GO:0046316">
    <property type="term" value="F:gluconokinase activity"/>
    <property type="evidence" value="ECO:0007669"/>
    <property type="project" value="UniProtKB-EC"/>
</dbReference>
<keyword evidence="5 9" id="KW-0547">Nucleotide-binding</keyword>
<comment type="pathway">
    <text evidence="1 9">Carbohydrate acid metabolism; D-gluconate degradation.</text>
</comment>
<dbReference type="GO" id="GO:0005737">
    <property type="term" value="C:cytoplasm"/>
    <property type="evidence" value="ECO:0007669"/>
    <property type="project" value="TreeGrafter"/>
</dbReference>
<dbReference type="UniPathway" id="UPA00792"/>
<dbReference type="STRING" id="45607.A0A2T0FJN9"/>